<organism evidence="8">
    <name type="scientific">marine sediment metagenome</name>
    <dbReference type="NCBI Taxonomy" id="412755"/>
    <lineage>
        <taxon>unclassified sequences</taxon>
        <taxon>metagenomes</taxon>
        <taxon>ecological metagenomes</taxon>
    </lineage>
</organism>
<dbReference type="InterPro" id="IPR029044">
    <property type="entry name" value="Nucleotide-diphossugar_trans"/>
</dbReference>
<dbReference type="GO" id="GO:0016740">
    <property type="term" value="F:transferase activity"/>
    <property type="evidence" value="ECO:0007669"/>
    <property type="project" value="UniProtKB-KW"/>
</dbReference>
<evidence type="ECO:0000259" key="5">
    <source>
        <dbReference type="Pfam" id="PF00535"/>
    </source>
</evidence>
<dbReference type="EMBL" id="LAZR01008882">
    <property type="protein sequence ID" value="KKM75995.1"/>
    <property type="molecule type" value="Genomic_DNA"/>
</dbReference>
<dbReference type="PANTHER" id="PTHR42818:SF1">
    <property type="entry name" value="SULFOPYRUVATE DECARBOXYLASE"/>
    <property type="match status" value="1"/>
</dbReference>
<evidence type="ECO:0000259" key="7">
    <source>
        <dbReference type="Pfam" id="PF02775"/>
    </source>
</evidence>
<dbReference type="InterPro" id="IPR051818">
    <property type="entry name" value="TPP_dependent_decarboxylase"/>
</dbReference>
<feature type="domain" description="Thiamine pyrophosphate enzyme TPP-binding" evidence="7">
    <location>
        <begin position="30"/>
        <end position="121"/>
    </location>
</feature>
<gene>
    <name evidence="8" type="ORF">LCGC14_1384600</name>
</gene>
<dbReference type="GO" id="GO:0030976">
    <property type="term" value="F:thiamine pyrophosphate binding"/>
    <property type="evidence" value="ECO:0007669"/>
    <property type="project" value="InterPro"/>
</dbReference>
<sequence length="722" mass="83871">MNRNEAIKKILRNVEDQDIIITSTGMTSRELYNIKDRPLNFYMMGSMGNALAIGLGMALNTDRKVIVINGDASALMSLGTMVTHNKLRPNNLYHYILDNNCHASTGGQATASDKVNFSKLAPNTIVYSIIKEPNKAPRIPFTGKEITARFTEAINKEVVKPMASILIPCFKRVELLNWGLFSLAKQESPYPFEVIVLNDGIDDGTKELCKKYSDRLNIRYIYTGHRNEEKIIWRCPGFCLNIGVKKAKSDYIILTCPEIFHLDKFAVKKTIEKLQSKRKIMVKPEGWDDQKNHYLTHVIETKGEVNPEFTVNNMVELHTTLPFFLGLHREEFTCIGGYDEDLIGWAFDDTDLIRRMRCYGIKYETIDSTIVHLYHPRHRQGIEENRKMFLYNKKIYEYKCKSGVLYSNKTREWGVLDKDYNNYFDHKLYTEKLWKFKKIPQVAHFYWGNEKLPYLRYLSILSFKIHNPEWQIKLYVPPTSYKGRCLDTQSAFDFTGVDYFPNLRSIKEIEIIKVNFDFIDNACEGLEGTHLSRQEVYRSDFLRWHLLGTEGGLWSDMDIMFFKPVSDMYINEKGNEEATTLISLHPKYGHSVGFMLSAPNNLYYVYILKEAKKNFNPVDYQSIGVNLLNKDFGSIEKIETRFNELEGTVKDIPVTTVYAYDALVIPTIYNYSNMGRYTFNSIGLHWYAGHHIAKKYIKEITHLNYNNYTNVLGKTIKKVYGQ</sequence>
<proteinExistence type="predicted"/>
<reference evidence="8" key="1">
    <citation type="journal article" date="2015" name="Nature">
        <title>Complex archaea that bridge the gap between prokaryotes and eukaryotes.</title>
        <authorList>
            <person name="Spang A."/>
            <person name="Saw J.H."/>
            <person name="Jorgensen S.L."/>
            <person name="Zaremba-Niedzwiedzka K."/>
            <person name="Martijn J."/>
            <person name="Lind A.E."/>
            <person name="van Eijk R."/>
            <person name="Schleper C."/>
            <person name="Guy L."/>
            <person name="Ettema T.J."/>
        </authorList>
    </citation>
    <scope>NUCLEOTIDE SEQUENCE</scope>
</reference>
<evidence type="ECO:0000259" key="6">
    <source>
        <dbReference type="Pfam" id="PF02709"/>
    </source>
</evidence>
<evidence type="ECO:0000256" key="4">
    <source>
        <dbReference type="SAM" id="Phobius"/>
    </source>
</evidence>
<accession>A0A0F9MH56</accession>
<protein>
    <recommendedName>
        <fullName evidence="9">Glycosyltransferase 2-like domain-containing protein</fullName>
    </recommendedName>
</protein>
<name>A0A0F9MH56_9ZZZZ</name>
<dbReference type="Gene3D" id="3.40.50.970">
    <property type="match status" value="1"/>
</dbReference>
<evidence type="ECO:0008006" key="9">
    <source>
        <dbReference type="Google" id="ProtNLM"/>
    </source>
</evidence>
<evidence type="ECO:0000313" key="8">
    <source>
        <dbReference type="EMBL" id="KKM75995.1"/>
    </source>
</evidence>
<comment type="caution">
    <text evidence="8">The sequence shown here is derived from an EMBL/GenBank/DDBJ whole genome shotgun (WGS) entry which is preliminary data.</text>
</comment>
<dbReference type="Pfam" id="PF02709">
    <property type="entry name" value="Glyco_transf_7C"/>
    <property type="match status" value="1"/>
</dbReference>
<dbReference type="SUPFAM" id="SSF53448">
    <property type="entry name" value="Nucleotide-diphospho-sugar transferases"/>
    <property type="match status" value="2"/>
</dbReference>
<keyword evidence="1" id="KW-0808">Transferase</keyword>
<dbReference type="InterPro" id="IPR011766">
    <property type="entry name" value="TPP_enzyme_TPP-bd"/>
</dbReference>
<feature type="transmembrane region" description="Helical" evidence="4">
    <location>
        <begin position="39"/>
        <end position="59"/>
    </location>
</feature>
<keyword evidence="4" id="KW-1133">Transmembrane helix</keyword>
<feature type="domain" description="Galactosyltransferase C-terminal" evidence="6">
    <location>
        <begin position="327"/>
        <end position="378"/>
    </location>
</feature>
<dbReference type="Gene3D" id="3.90.550.20">
    <property type="match status" value="1"/>
</dbReference>
<dbReference type="AlphaFoldDB" id="A0A0F9MH56"/>
<dbReference type="Pfam" id="PF00535">
    <property type="entry name" value="Glycos_transf_2"/>
    <property type="match status" value="1"/>
</dbReference>
<dbReference type="InterPro" id="IPR029061">
    <property type="entry name" value="THDP-binding"/>
</dbReference>
<dbReference type="InterPro" id="IPR001173">
    <property type="entry name" value="Glyco_trans_2-like"/>
</dbReference>
<dbReference type="InterPro" id="IPR027791">
    <property type="entry name" value="Galactosyl_T_C"/>
</dbReference>
<dbReference type="Gene3D" id="3.90.550.10">
    <property type="entry name" value="Spore Coat Polysaccharide Biosynthesis Protein SpsA, Chain A"/>
    <property type="match status" value="1"/>
</dbReference>
<feature type="domain" description="Glycosyltransferase 2-like" evidence="5">
    <location>
        <begin position="164"/>
        <end position="285"/>
    </location>
</feature>
<evidence type="ECO:0000256" key="1">
    <source>
        <dbReference type="ARBA" id="ARBA00022679"/>
    </source>
</evidence>
<evidence type="ECO:0000256" key="2">
    <source>
        <dbReference type="ARBA" id="ARBA00022793"/>
    </source>
</evidence>
<dbReference type="GO" id="GO:0016831">
    <property type="term" value="F:carboxy-lyase activity"/>
    <property type="evidence" value="ECO:0007669"/>
    <property type="project" value="UniProtKB-KW"/>
</dbReference>
<evidence type="ECO:0000256" key="3">
    <source>
        <dbReference type="ARBA" id="ARBA00023239"/>
    </source>
</evidence>
<keyword evidence="4" id="KW-0472">Membrane</keyword>
<dbReference type="Pfam" id="PF02775">
    <property type="entry name" value="TPP_enzyme_C"/>
    <property type="match status" value="1"/>
</dbReference>
<keyword evidence="4" id="KW-0812">Transmembrane</keyword>
<dbReference type="SUPFAM" id="SSF52518">
    <property type="entry name" value="Thiamin diphosphate-binding fold (THDP-binding)"/>
    <property type="match status" value="1"/>
</dbReference>
<keyword evidence="3" id="KW-0456">Lyase</keyword>
<dbReference type="PANTHER" id="PTHR42818">
    <property type="entry name" value="SULFOPYRUVATE DECARBOXYLASE SUBUNIT ALPHA"/>
    <property type="match status" value="1"/>
</dbReference>
<keyword evidence="2" id="KW-0210">Decarboxylase</keyword>